<comment type="caution">
    <text evidence="2">The sequence shown here is derived from an EMBL/GenBank/DDBJ whole genome shotgun (WGS) entry which is preliminary data.</text>
</comment>
<organism evidence="2 3">
    <name type="scientific">Archangium gephyra</name>
    <dbReference type="NCBI Taxonomy" id="48"/>
    <lineage>
        <taxon>Bacteria</taxon>
        <taxon>Pseudomonadati</taxon>
        <taxon>Myxococcota</taxon>
        <taxon>Myxococcia</taxon>
        <taxon>Myxococcales</taxon>
        <taxon>Cystobacterineae</taxon>
        <taxon>Archangiaceae</taxon>
        <taxon>Archangium</taxon>
    </lineage>
</organism>
<sequence>MATPRTSEAALSIARRFLDIEDFEVDATDLAGLAVWCPKESLRAALMAAFRAGKRAGYPRRRAPIRRTSRRPRR</sequence>
<proteinExistence type="predicted"/>
<dbReference type="InterPro" id="IPR054195">
    <property type="entry name" value="DUF6900"/>
</dbReference>
<name>A0A2W5V6D8_9BACT</name>
<dbReference type="Proteomes" id="UP000249061">
    <property type="component" value="Unassembled WGS sequence"/>
</dbReference>
<feature type="domain" description="DUF6900" evidence="1">
    <location>
        <begin position="10"/>
        <end position="57"/>
    </location>
</feature>
<evidence type="ECO:0000313" key="3">
    <source>
        <dbReference type="Proteomes" id="UP000249061"/>
    </source>
</evidence>
<accession>A0A2W5V6D8</accession>
<dbReference type="Pfam" id="PF21841">
    <property type="entry name" value="DUF6900"/>
    <property type="match status" value="1"/>
</dbReference>
<gene>
    <name evidence="2" type="ORF">DI536_31775</name>
</gene>
<dbReference type="AlphaFoldDB" id="A0A2W5V6D8"/>
<protein>
    <recommendedName>
        <fullName evidence="1">DUF6900 domain-containing protein</fullName>
    </recommendedName>
</protein>
<reference evidence="2 3" key="1">
    <citation type="submission" date="2017-08" db="EMBL/GenBank/DDBJ databases">
        <title>Infants hospitalized years apart are colonized by the same room-sourced microbial strains.</title>
        <authorList>
            <person name="Brooks B."/>
            <person name="Olm M.R."/>
            <person name="Firek B.A."/>
            <person name="Baker R."/>
            <person name="Thomas B.C."/>
            <person name="Morowitz M.J."/>
            <person name="Banfield J.F."/>
        </authorList>
    </citation>
    <scope>NUCLEOTIDE SEQUENCE [LARGE SCALE GENOMIC DNA]</scope>
    <source>
        <strain evidence="2">S2_003_000_R2_14</strain>
    </source>
</reference>
<evidence type="ECO:0000259" key="1">
    <source>
        <dbReference type="Pfam" id="PF21841"/>
    </source>
</evidence>
<dbReference type="EMBL" id="QFQP01000043">
    <property type="protein sequence ID" value="PZR05631.1"/>
    <property type="molecule type" value="Genomic_DNA"/>
</dbReference>
<evidence type="ECO:0000313" key="2">
    <source>
        <dbReference type="EMBL" id="PZR05631.1"/>
    </source>
</evidence>